<dbReference type="EMBL" id="BSXT01019139">
    <property type="protein sequence ID" value="GMG17891.1"/>
    <property type="molecule type" value="Genomic_DNA"/>
</dbReference>
<keyword evidence="3" id="KW-1185">Reference proteome</keyword>
<evidence type="ECO:0000313" key="2">
    <source>
        <dbReference type="EMBL" id="GMG17891.1"/>
    </source>
</evidence>
<evidence type="ECO:0000256" key="1">
    <source>
        <dbReference type="SAM" id="MobiDB-lite"/>
    </source>
</evidence>
<comment type="caution">
    <text evidence="2">The sequence shown here is derived from an EMBL/GenBank/DDBJ whole genome shotgun (WGS) entry which is preliminary data.</text>
</comment>
<protein>
    <submittedName>
        <fullName evidence="2">Unnamed protein product</fullName>
    </submittedName>
</protein>
<evidence type="ECO:0000313" key="3">
    <source>
        <dbReference type="Proteomes" id="UP001165121"/>
    </source>
</evidence>
<sequence length="153" mass="16427">MNVYPKITDDVTRRGILAHKFTIHVSRAEQVNAEMTERARAQHGGATFNGTGLPSGRPPLQANFTKLGGKVKNARQRGGKYGGNRSRSVSSASSSNSTSSNVAKKKQNACCKLCGKKDHWKDDKECGGVPQQASGNNEEGRMQSFSGGVFLKS</sequence>
<accession>A0A9W6YPA4</accession>
<gene>
    <name evidence="2" type="ORF">Pfra01_003043000</name>
</gene>
<organism evidence="2 3">
    <name type="scientific">Phytophthora fragariaefolia</name>
    <dbReference type="NCBI Taxonomy" id="1490495"/>
    <lineage>
        <taxon>Eukaryota</taxon>
        <taxon>Sar</taxon>
        <taxon>Stramenopiles</taxon>
        <taxon>Oomycota</taxon>
        <taxon>Peronosporomycetes</taxon>
        <taxon>Peronosporales</taxon>
        <taxon>Peronosporaceae</taxon>
        <taxon>Phytophthora</taxon>
    </lineage>
</organism>
<feature type="compositionally biased region" description="Low complexity" evidence="1">
    <location>
        <begin position="85"/>
        <end position="102"/>
    </location>
</feature>
<dbReference type="Proteomes" id="UP001165121">
    <property type="component" value="Unassembled WGS sequence"/>
</dbReference>
<reference evidence="2" key="1">
    <citation type="submission" date="2023-04" db="EMBL/GenBank/DDBJ databases">
        <title>Phytophthora fragariaefolia NBRC 109709.</title>
        <authorList>
            <person name="Ichikawa N."/>
            <person name="Sato H."/>
            <person name="Tonouchi N."/>
        </authorList>
    </citation>
    <scope>NUCLEOTIDE SEQUENCE</scope>
    <source>
        <strain evidence="2">NBRC 109709</strain>
    </source>
</reference>
<feature type="region of interest" description="Disordered" evidence="1">
    <location>
        <begin position="38"/>
        <end position="106"/>
    </location>
</feature>
<name>A0A9W6YPA4_9STRA</name>
<proteinExistence type="predicted"/>
<dbReference type="AlphaFoldDB" id="A0A9W6YPA4"/>
<feature type="region of interest" description="Disordered" evidence="1">
    <location>
        <begin position="118"/>
        <end position="153"/>
    </location>
</feature>